<evidence type="ECO:0000256" key="2">
    <source>
        <dbReference type="ARBA" id="ARBA00022723"/>
    </source>
</evidence>
<evidence type="ECO:0000256" key="3">
    <source>
        <dbReference type="ARBA" id="ARBA00023015"/>
    </source>
</evidence>
<evidence type="ECO:0000256" key="4">
    <source>
        <dbReference type="ARBA" id="ARBA00023163"/>
    </source>
</evidence>
<reference evidence="7 8" key="1">
    <citation type="submission" date="2018-11" db="EMBL/GenBank/DDBJ databases">
        <title>Genome assembly of Steccherinum ochraceum LE-BIN_3174, the white-rot fungus of the Steccherinaceae family (The Residual Polyporoid clade, Polyporales, Basidiomycota).</title>
        <authorList>
            <person name="Fedorova T.V."/>
            <person name="Glazunova O.A."/>
            <person name="Landesman E.O."/>
            <person name="Moiseenko K.V."/>
            <person name="Psurtseva N.V."/>
            <person name="Savinova O.S."/>
            <person name="Shakhova N.V."/>
            <person name="Tyazhelova T.V."/>
            <person name="Vasina D.V."/>
        </authorList>
    </citation>
    <scope>NUCLEOTIDE SEQUENCE [LARGE SCALE GENOMIC DNA]</scope>
    <source>
        <strain evidence="7 8">LE-BIN_3174</strain>
    </source>
</reference>
<keyword evidence="4" id="KW-0804">Transcription</keyword>
<evidence type="ECO:0000313" key="7">
    <source>
        <dbReference type="EMBL" id="TCD61426.1"/>
    </source>
</evidence>
<dbReference type="GO" id="GO:0005634">
    <property type="term" value="C:nucleus"/>
    <property type="evidence" value="ECO:0007669"/>
    <property type="project" value="UniProtKB-SubCell"/>
</dbReference>
<dbReference type="AlphaFoldDB" id="A0A4R0R554"/>
<keyword evidence="3" id="KW-0805">Transcription regulation</keyword>
<keyword evidence="8" id="KW-1185">Reference proteome</keyword>
<dbReference type="Pfam" id="PF04082">
    <property type="entry name" value="Fungal_trans"/>
    <property type="match status" value="1"/>
</dbReference>
<protein>
    <recommendedName>
        <fullName evidence="6">Xylanolytic transcriptional activator regulatory domain-containing protein</fullName>
    </recommendedName>
</protein>
<gene>
    <name evidence="7" type="ORF">EIP91_008440</name>
</gene>
<dbReference type="STRING" id="92696.A0A4R0R554"/>
<organism evidence="7 8">
    <name type="scientific">Steccherinum ochraceum</name>
    <dbReference type="NCBI Taxonomy" id="92696"/>
    <lineage>
        <taxon>Eukaryota</taxon>
        <taxon>Fungi</taxon>
        <taxon>Dikarya</taxon>
        <taxon>Basidiomycota</taxon>
        <taxon>Agaricomycotina</taxon>
        <taxon>Agaricomycetes</taxon>
        <taxon>Polyporales</taxon>
        <taxon>Steccherinaceae</taxon>
        <taxon>Steccherinum</taxon>
    </lineage>
</organism>
<dbReference type="EMBL" id="RWJN01000468">
    <property type="protein sequence ID" value="TCD61426.1"/>
    <property type="molecule type" value="Genomic_DNA"/>
</dbReference>
<keyword evidence="2" id="KW-0479">Metal-binding</keyword>
<evidence type="ECO:0000256" key="1">
    <source>
        <dbReference type="ARBA" id="ARBA00004123"/>
    </source>
</evidence>
<evidence type="ECO:0000313" key="8">
    <source>
        <dbReference type="Proteomes" id="UP000292702"/>
    </source>
</evidence>
<sequence>MVQRLQANVLLCFYYWWQAKWVEVYTRVAATLRISVALGLNLAPQFTGVTPSSRPASLIPPPTTAIEEEMRRNTFWIAYALERQYGTSNGWALSLDDNDILQLFPMSEQYDGGMLDLTERQLCHTTDALLIHPPNQTDSFVLYIKSAMLLSQVKNFNLRTRSKYYAQDPSVSQSYPLSDVRFDPRETPEFGAICSLALAFGDSLPSLFKTPTPNGVVDPFIYSVLLSSPISLILLHEQYAMVGKDSCMSAYHILTSARTIATLLHVLVSANYDCTRLGLFPVFAWFTSARVLTRFLRAALEEKYAEQVRVLTDEITFILTVLRRLGDRMGLSGRYAKMLEDHVLKLCGPEAAAKVCITDSPEPPDNTGFAPEMQEGEAADKILRMRLASFEAIKAAGQVFTPSMTTPFWPNMITAPVP</sequence>
<evidence type="ECO:0000259" key="6">
    <source>
        <dbReference type="SMART" id="SM00906"/>
    </source>
</evidence>
<dbReference type="InterPro" id="IPR007219">
    <property type="entry name" value="XnlR_reg_dom"/>
</dbReference>
<proteinExistence type="predicted"/>
<dbReference type="PANTHER" id="PTHR47338:SF29">
    <property type="entry name" value="ZN(2)-C6 FUNGAL-TYPE DOMAIN-CONTAINING PROTEIN"/>
    <property type="match status" value="1"/>
</dbReference>
<dbReference type="PANTHER" id="PTHR47338">
    <property type="entry name" value="ZN(II)2CYS6 TRANSCRIPTION FACTOR (EUROFUNG)-RELATED"/>
    <property type="match status" value="1"/>
</dbReference>
<evidence type="ECO:0000256" key="5">
    <source>
        <dbReference type="ARBA" id="ARBA00023242"/>
    </source>
</evidence>
<dbReference type="GO" id="GO:0008270">
    <property type="term" value="F:zinc ion binding"/>
    <property type="evidence" value="ECO:0007669"/>
    <property type="project" value="InterPro"/>
</dbReference>
<dbReference type="GO" id="GO:0003677">
    <property type="term" value="F:DNA binding"/>
    <property type="evidence" value="ECO:0007669"/>
    <property type="project" value="InterPro"/>
</dbReference>
<comment type="caution">
    <text evidence="7">The sequence shown here is derived from an EMBL/GenBank/DDBJ whole genome shotgun (WGS) entry which is preliminary data.</text>
</comment>
<dbReference type="GO" id="GO:0000981">
    <property type="term" value="F:DNA-binding transcription factor activity, RNA polymerase II-specific"/>
    <property type="evidence" value="ECO:0007669"/>
    <property type="project" value="InterPro"/>
</dbReference>
<accession>A0A4R0R554</accession>
<dbReference type="CDD" id="cd12148">
    <property type="entry name" value="fungal_TF_MHR"/>
    <property type="match status" value="1"/>
</dbReference>
<keyword evidence="5" id="KW-0539">Nucleus</keyword>
<name>A0A4R0R554_9APHY</name>
<dbReference type="GO" id="GO:0006351">
    <property type="term" value="P:DNA-templated transcription"/>
    <property type="evidence" value="ECO:0007669"/>
    <property type="project" value="InterPro"/>
</dbReference>
<dbReference type="InterPro" id="IPR050815">
    <property type="entry name" value="TF_fung"/>
</dbReference>
<dbReference type="Proteomes" id="UP000292702">
    <property type="component" value="Unassembled WGS sequence"/>
</dbReference>
<dbReference type="SMART" id="SM00906">
    <property type="entry name" value="Fungal_trans"/>
    <property type="match status" value="1"/>
</dbReference>
<feature type="domain" description="Xylanolytic transcriptional activator regulatory" evidence="6">
    <location>
        <begin position="24"/>
        <end position="111"/>
    </location>
</feature>
<dbReference type="OrthoDB" id="39175at2759"/>
<comment type="subcellular location">
    <subcellularLocation>
        <location evidence="1">Nucleus</location>
    </subcellularLocation>
</comment>